<dbReference type="AlphaFoldDB" id="A0A6M0IQY5"/>
<dbReference type="RefSeq" id="WP_164043629.1">
    <property type="nucleotide sequence ID" value="NZ_JAAGNZ010000004.1"/>
</dbReference>
<reference evidence="1 2" key="1">
    <citation type="submission" date="2020-02" db="EMBL/GenBank/DDBJ databases">
        <title>Draft genome sequence of two Spirosoma agri KCTC 52727 and Spirosoma terrae KCTC 52035.</title>
        <authorList>
            <person name="Rojas J."/>
            <person name="Ambika Manirajan B."/>
            <person name="Ratering S."/>
            <person name="Suarez C."/>
            <person name="Schnell S."/>
        </authorList>
    </citation>
    <scope>NUCLEOTIDE SEQUENCE [LARGE SCALE GENOMIC DNA]</scope>
    <source>
        <strain evidence="1 2">KCTC 52727</strain>
    </source>
</reference>
<organism evidence="1 2">
    <name type="scientific">Spirosoma agri</name>
    <dbReference type="NCBI Taxonomy" id="1987381"/>
    <lineage>
        <taxon>Bacteria</taxon>
        <taxon>Pseudomonadati</taxon>
        <taxon>Bacteroidota</taxon>
        <taxon>Cytophagia</taxon>
        <taxon>Cytophagales</taxon>
        <taxon>Cytophagaceae</taxon>
        <taxon>Spirosoma</taxon>
    </lineage>
</organism>
<keyword evidence="2" id="KW-1185">Reference proteome</keyword>
<evidence type="ECO:0000313" key="1">
    <source>
        <dbReference type="EMBL" id="NEU70317.1"/>
    </source>
</evidence>
<comment type="caution">
    <text evidence="1">The sequence shown here is derived from an EMBL/GenBank/DDBJ whole genome shotgun (WGS) entry which is preliminary data.</text>
</comment>
<evidence type="ECO:0000313" key="2">
    <source>
        <dbReference type="Proteomes" id="UP000477386"/>
    </source>
</evidence>
<dbReference type="EMBL" id="JAAGNZ010000004">
    <property type="protein sequence ID" value="NEU70317.1"/>
    <property type="molecule type" value="Genomic_DNA"/>
</dbReference>
<accession>A0A6M0IQY5</accession>
<proteinExistence type="predicted"/>
<protein>
    <submittedName>
        <fullName evidence="1">Uncharacterized protein</fullName>
    </submittedName>
</protein>
<gene>
    <name evidence="1" type="ORF">GK091_25805</name>
</gene>
<name>A0A6M0IQY5_9BACT</name>
<dbReference type="Proteomes" id="UP000477386">
    <property type="component" value="Unassembled WGS sequence"/>
</dbReference>
<sequence>MEKRNGKPFRLWGFEWDYGGLVSNWQAGKLAQSDKKMVLSLALGPPATRTPAQEKAYNDHEG</sequence>